<dbReference type="Gene3D" id="2.40.50.140">
    <property type="entry name" value="Nucleic acid-binding proteins"/>
    <property type="match status" value="1"/>
</dbReference>
<proteinExistence type="predicted"/>
<feature type="domain" description="Membrane protein NfeD2 N-terminal transmembrane" evidence="2">
    <location>
        <begin position="2"/>
        <end position="94"/>
    </location>
</feature>
<evidence type="ECO:0000313" key="3">
    <source>
        <dbReference type="EMBL" id="OZM55747.1"/>
    </source>
</evidence>
<organism evidence="3 4">
    <name type="scientific">Lottiidibacillus patelloidae</name>
    <dbReference type="NCBI Taxonomy" id="2670334"/>
    <lineage>
        <taxon>Bacteria</taxon>
        <taxon>Bacillati</taxon>
        <taxon>Bacillota</taxon>
        <taxon>Bacilli</taxon>
        <taxon>Bacillales</taxon>
        <taxon>Bacillaceae</taxon>
        <taxon>Lottiidibacillus</taxon>
    </lineage>
</organism>
<feature type="transmembrane region" description="Helical" evidence="1">
    <location>
        <begin position="62"/>
        <end position="88"/>
    </location>
</feature>
<keyword evidence="1" id="KW-0812">Transmembrane</keyword>
<gene>
    <name evidence="3" type="ORF">CIB95_15725</name>
</gene>
<dbReference type="RefSeq" id="WP_094926717.1">
    <property type="nucleotide sequence ID" value="NZ_NPIA01000014.1"/>
</dbReference>
<dbReference type="AlphaFoldDB" id="A0A263BQU4"/>
<dbReference type="Pfam" id="PF25842">
    <property type="entry name" value="NfeD_TM"/>
    <property type="match status" value="1"/>
</dbReference>
<dbReference type="Proteomes" id="UP000217083">
    <property type="component" value="Unassembled WGS sequence"/>
</dbReference>
<protein>
    <recommendedName>
        <fullName evidence="2">Membrane protein NfeD2 N-terminal transmembrane domain-containing protein</fullName>
    </recommendedName>
</protein>
<evidence type="ECO:0000259" key="2">
    <source>
        <dbReference type="Pfam" id="PF25842"/>
    </source>
</evidence>
<feature type="transmembrane region" description="Helical" evidence="1">
    <location>
        <begin position="6"/>
        <end position="25"/>
    </location>
</feature>
<dbReference type="InterPro" id="IPR012340">
    <property type="entry name" value="NA-bd_OB-fold"/>
</dbReference>
<dbReference type="InterPro" id="IPR058653">
    <property type="entry name" value="NfeD2_TM"/>
</dbReference>
<evidence type="ECO:0000313" key="4">
    <source>
        <dbReference type="Proteomes" id="UP000217083"/>
    </source>
</evidence>
<reference evidence="4" key="1">
    <citation type="submission" date="2017-08" db="EMBL/GenBank/DDBJ databases">
        <authorList>
            <person name="Huang Z."/>
        </authorList>
    </citation>
    <scope>NUCLEOTIDE SEQUENCE [LARGE SCALE GENOMIC DNA]</scope>
    <source>
        <strain evidence="4">SA5d-4</strain>
    </source>
</reference>
<evidence type="ECO:0000256" key="1">
    <source>
        <dbReference type="SAM" id="Phobius"/>
    </source>
</evidence>
<accession>A0A263BQU4</accession>
<dbReference type="EMBL" id="NPIA01000014">
    <property type="protein sequence ID" value="OZM55747.1"/>
    <property type="molecule type" value="Genomic_DNA"/>
</dbReference>
<keyword evidence="4" id="KW-1185">Reference proteome</keyword>
<comment type="caution">
    <text evidence="3">The sequence shown here is derived from an EMBL/GenBank/DDBJ whole genome shotgun (WGS) entry which is preliminary data.</text>
</comment>
<sequence length="165" mass="17968">MDLFLMALILGIGYFILQFAIGEIFDFEFSFHDIPILSPLTLATFFTAFGGTGFTMEKATTAAGHVIFATSISLGLLAALLMVFLIAIPLKKIQQNSVGKAKEMIGKEATVIIPIPTNGLGEITYNQNGYRYSSPARASGKIAQNETVIIKEINDNIFVVDKLEK</sequence>
<name>A0A263BQU4_9BACI</name>
<keyword evidence="1" id="KW-0472">Membrane</keyword>
<reference evidence="3 4" key="2">
    <citation type="submission" date="2017-09" db="EMBL/GenBank/DDBJ databases">
        <title>Bacillus patelloidae sp. nov., isolated from the intestinal tract of a marine limpet.</title>
        <authorList>
            <person name="Liu R."/>
            <person name="Dong C."/>
            <person name="Shao Z."/>
        </authorList>
    </citation>
    <scope>NUCLEOTIDE SEQUENCE [LARGE SCALE GENOMIC DNA]</scope>
    <source>
        <strain evidence="3 4">SA5d-4</strain>
    </source>
</reference>
<keyword evidence="1" id="KW-1133">Transmembrane helix</keyword>
<feature type="transmembrane region" description="Helical" evidence="1">
    <location>
        <begin position="37"/>
        <end position="56"/>
    </location>
</feature>